<dbReference type="Proteomes" id="UP001600064">
    <property type="component" value="Unassembled WGS sequence"/>
</dbReference>
<dbReference type="InterPro" id="IPR000254">
    <property type="entry name" value="CBD"/>
</dbReference>
<protein>
    <recommendedName>
        <fullName evidence="3">CBM1 domain-containing protein</fullName>
    </recommendedName>
</protein>
<organism evidence="4 5">
    <name type="scientific">Remersonia thermophila</name>
    <dbReference type="NCBI Taxonomy" id="72144"/>
    <lineage>
        <taxon>Eukaryota</taxon>
        <taxon>Fungi</taxon>
        <taxon>Dikarya</taxon>
        <taxon>Ascomycota</taxon>
        <taxon>Pezizomycotina</taxon>
        <taxon>Sordariomycetes</taxon>
        <taxon>Sordariomycetidae</taxon>
        <taxon>Sordariales</taxon>
        <taxon>Sordariales incertae sedis</taxon>
        <taxon>Remersonia</taxon>
    </lineage>
</organism>
<keyword evidence="5" id="KW-1185">Reference proteome</keyword>
<accession>A0ABR4DIA2</accession>
<keyword evidence="1" id="KW-0732">Signal</keyword>
<dbReference type="InterPro" id="IPR035971">
    <property type="entry name" value="CBD_sf"/>
</dbReference>
<name>A0ABR4DIA2_9PEZI</name>
<evidence type="ECO:0000259" key="3">
    <source>
        <dbReference type="PROSITE" id="PS51164"/>
    </source>
</evidence>
<evidence type="ECO:0000256" key="2">
    <source>
        <dbReference type="SAM" id="MobiDB-lite"/>
    </source>
</evidence>
<reference evidence="4 5" key="1">
    <citation type="journal article" date="2024" name="Commun. Biol.">
        <title>Comparative genomic analysis of thermophilic fungi reveals convergent evolutionary adaptations and gene losses.</title>
        <authorList>
            <person name="Steindorff A.S."/>
            <person name="Aguilar-Pontes M.V."/>
            <person name="Robinson A.J."/>
            <person name="Andreopoulos B."/>
            <person name="LaButti K."/>
            <person name="Kuo A."/>
            <person name="Mondo S."/>
            <person name="Riley R."/>
            <person name="Otillar R."/>
            <person name="Haridas S."/>
            <person name="Lipzen A."/>
            <person name="Grimwood J."/>
            <person name="Schmutz J."/>
            <person name="Clum A."/>
            <person name="Reid I.D."/>
            <person name="Moisan M.C."/>
            <person name="Butler G."/>
            <person name="Nguyen T.T.M."/>
            <person name="Dewar K."/>
            <person name="Conant G."/>
            <person name="Drula E."/>
            <person name="Henrissat B."/>
            <person name="Hansel C."/>
            <person name="Singer S."/>
            <person name="Hutchinson M.I."/>
            <person name="de Vries R.P."/>
            <person name="Natvig D.O."/>
            <person name="Powell A.J."/>
            <person name="Tsang A."/>
            <person name="Grigoriev I.V."/>
        </authorList>
    </citation>
    <scope>NUCLEOTIDE SEQUENCE [LARGE SCALE GENOMIC DNA]</scope>
    <source>
        <strain evidence="4 5">ATCC 22073</strain>
    </source>
</reference>
<dbReference type="GeneID" id="98125208"/>
<dbReference type="Pfam" id="PF00734">
    <property type="entry name" value="CBM_1"/>
    <property type="match status" value="1"/>
</dbReference>
<evidence type="ECO:0000256" key="1">
    <source>
        <dbReference type="ARBA" id="ARBA00022729"/>
    </source>
</evidence>
<evidence type="ECO:0000313" key="5">
    <source>
        <dbReference type="Proteomes" id="UP001600064"/>
    </source>
</evidence>
<dbReference type="SUPFAM" id="SSF57180">
    <property type="entry name" value="Cellulose-binding domain"/>
    <property type="match status" value="1"/>
</dbReference>
<feature type="domain" description="CBM1" evidence="3">
    <location>
        <begin position="87"/>
        <end position="124"/>
    </location>
</feature>
<dbReference type="PROSITE" id="PS51164">
    <property type="entry name" value="CBM1_2"/>
    <property type="match status" value="1"/>
</dbReference>
<feature type="region of interest" description="Disordered" evidence="2">
    <location>
        <begin position="56"/>
        <end position="82"/>
    </location>
</feature>
<evidence type="ECO:0000313" key="4">
    <source>
        <dbReference type="EMBL" id="KAL2269264.1"/>
    </source>
</evidence>
<proteinExistence type="predicted"/>
<feature type="compositionally biased region" description="Low complexity" evidence="2">
    <location>
        <begin position="70"/>
        <end position="81"/>
    </location>
</feature>
<dbReference type="EMBL" id="JAZGUE010000003">
    <property type="protein sequence ID" value="KAL2269264.1"/>
    <property type="molecule type" value="Genomic_DNA"/>
</dbReference>
<dbReference type="PROSITE" id="PS00562">
    <property type="entry name" value="CBM1_1"/>
    <property type="match status" value="1"/>
</dbReference>
<sequence length="186" mass="20257">MARPSTWDSSLGYPKDLDLQPTRISLLTRPSGFVMFKPLFFACCLLGTATAQVWPPPPPWWPPQEPPAPTTTSSTRTSTTQVLPPGATQSLWGQCGGLNYEGPRRCPIGAYCKNDGNMWYEQCVPIETGTAPPATTRTTTVVTSGPVVITTYITYLTPTTTTPPPRTSIVTVTLRPDEPCDHPFLC</sequence>
<comment type="caution">
    <text evidence="4">The sequence shown here is derived from an EMBL/GenBank/DDBJ whole genome shotgun (WGS) entry which is preliminary data.</text>
</comment>
<feature type="compositionally biased region" description="Pro residues" evidence="2">
    <location>
        <begin position="56"/>
        <end position="69"/>
    </location>
</feature>
<dbReference type="SMART" id="SM00236">
    <property type="entry name" value="fCBD"/>
    <property type="match status" value="1"/>
</dbReference>
<gene>
    <name evidence="4" type="ORF">VTJ83DRAFT_4110</name>
</gene>
<dbReference type="RefSeq" id="XP_070867988.1">
    <property type="nucleotide sequence ID" value="XM_071010564.1"/>
</dbReference>